<comment type="caution">
    <text evidence="5">The sequence shown here is derived from an EMBL/GenBank/DDBJ whole genome shotgun (WGS) entry which is preliminary data.</text>
</comment>
<organism evidence="5 6">
    <name type="scientific">Aquipuribacter hungaricus</name>
    <dbReference type="NCBI Taxonomy" id="545624"/>
    <lineage>
        <taxon>Bacteria</taxon>
        <taxon>Bacillati</taxon>
        <taxon>Actinomycetota</taxon>
        <taxon>Actinomycetes</taxon>
        <taxon>Micrococcales</taxon>
        <taxon>Intrasporangiaceae</taxon>
        <taxon>Aquipuribacter</taxon>
    </lineage>
</organism>
<dbReference type="InterPro" id="IPR014036">
    <property type="entry name" value="DeoR-like_C"/>
</dbReference>
<feature type="compositionally biased region" description="Polar residues" evidence="3">
    <location>
        <begin position="253"/>
        <end position="269"/>
    </location>
</feature>
<evidence type="ECO:0000259" key="4">
    <source>
        <dbReference type="PROSITE" id="PS51000"/>
    </source>
</evidence>
<dbReference type="EMBL" id="JBHRWW010000005">
    <property type="protein sequence ID" value="MFC3688615.1"/>
    <property type="molecule type" value="Genomic_DNA"/>
</dbReference>
<gene>
    <name evidence="5" type="ORF">ACFOLH_09710</name>
</gene>
<dbReference type="Gene3D" id="1.10.10.10">
    <property type="entry name" value="Winged helix-like DNA-binding domain superfamily/Winged helix DNA-binding domain"/>
    <property type="match status" value="1"/>
</dbReference>
<reference evidence="6" key="1">
    <citation type="journal article" date="2019" name="Int. J. Syst. Evol. Microbiol.">
        <title>The Global Catalogue of Microorganisms (GCM) 10K type strain sequencing project: providing services to taxonomists for standard genome sequencing and annotation.</title>
        <authorList>
            <consortium name="The Broad Institute Genomics Platform"/>
            <consortium name="The Broad Institute Genome Sequencing Center for Infectious Disease"/>
            <person name="Wu L."/>
            <person name="Ma J."/>
        </authorList>
    </citation>
    <scope>NUCLEOTIDE SEQUENCE [LARGE SCALE GENOMIC DNA]</scope>
    <source>
        <strain evidence="6">NCAIM B.02333</strain>
    </source>
</reference>
<dbReference type="PANTHER" id="PTHR30363:SF44">
    <property type="entry name" value="AGA OPERON TRANSCRIPTIONAL REPRESSOR-RELATED"/>
    <property type="match status" value="1"/>
</dbReference>
<dbReference type="SUPFAM" id="SSF46785">
    <property type="entry name" value="Winged helix' DNA-binding domain"/>
    <property type="match status" value="1"/>
</dbReference>
<evidence type="ECO:0000256" key="2">
    <source>
        <dbReference type="ARBA" id="ARBA00023163"/>
    </source>
</evidence>
<keyword evidence="1" id="KW-0805">Transcription regulation</keyword>
<dbReference type="Proteomes" id="UP001595685">
    <property type="component" value="Unassembled WGS sequence"/>
</dbReference>
<accession>A0ABV7WGL7</accession>
<proteinExistence type="predicted"/>
<keyword evidence="2" id="KW-0804">Transcription</keyword>
<keyword evidence="5" id="KW-0238">DNA-binding</keyword>
<name>A0ABV7WGL7_9MICO</name>
<dbReference type="RefSeq" id="WP_340290993.1">
    <property type="nucleotide sequence ID" value="NZ_JBBEOI010000027.1"/>
</dbReference>
<evidence type="ECO:0000256" key="3">
    <source>
        <dbReference type="SAM" id="MobiDB-lite"/>
    </source>
</evidence>
<dbReference type="InterPro" id="IPR036390">
    <property type="entry name" value="WH_DNA-bd_sf"/>
</dbReference>
<dbReference type="PRINTS" id="PR00037">
    <property type="entry name" value="HTHLACR"/>
</dbReference>
<evidence type="ECO:0000256" key="1">
    <source>
        <dbReference type="ARBA" id="ARBA00023015"/>
    </source>
</evidence>
<dbReference type="SUPFAM" id="SSF100950">
    <property type="entry name" value="NagB/RpiA/CoA transferase-like"/>
    <property type="match status" value="1"/>
</dbReference>
<dbReference type="SMART" id="SM00420">
    <property type="entry name" value="HTH_DEOR"/>
    <property type="match status" value="1"/>
</dbReference>
<keyword evidence="6" id="KW-1185">Reference proteome</keyword>
<dbReference type="PANTHER" id="PTHR30363">
    <property type="entry name" value="HTH-TYPE TRANSCRIPTIONAL REGULATOR SRLR-RELATED"/>
    <property type="match status" value="1"/>
</dbReference>
<dbReference type="InterPro" id="IPR037171">
    <property type="entry name" value="NagB/RpiA_transferase-like"/>
</dbReference>
<dbReference type="GO" id="GO:0003677">
    <property type="term" value="F:DNA binding"/>
    <property type="evidence" value="ECO:0007669"/>
    <property type="project" value="UniProtKB-KW"/>
</dbReference>
<dbReference type="PROSITE" id="PS51000">
    <property type="entry name" value="HTH_DEOR_2"/>
    <property type="match status" value="1"/>
</dbReference>
<evidence type="ECO:0000313" key="5">
    <source>
        <dbReference type="EMBL" id="MFC3688615.1"/>
    </source>
</evidence>
<protein>
    <submittedName>
        <fullName evidence="5">DeoR/GlpR family DNA-binding transcription regulator</fullName>
    </submittedName>
</protein>
<dbReference type="SMART" id="SM01134">
    <property type="entry name" value="DeoRC"/>
    <property type="match status" value="1"/>
</dbReference>
<dbReference type="Gene3D" id="3.40.50.1360">
    <property type="match status" value="1"/>
</dbReference>
<dbReference type="InterPro" id="IPR001034">
    <property type="entry name" value="DeoR_HTH"/>
</dbReference>
<feature type="region of interest" description="Disordered" evidence="3">
    <location>
        <begin position="248"/>
        <end position="269"/>
    </location>
</feature>
<dbReference type="Pfam" id="PF00455">
    <property type="entry name" value="DeoRC"/>
    <property type="match status" value="1"/>
</dbReference>
<dbReference type="Pfam" id="PF08220">
    <property type="entry name" value="HTH_DeoR"/>
    <property type="match status" value="1"/>
</dbReference>
<evidence type="ECO:0000313" key="6">
    <source>
        <dbReference type="Proteomes" id="UP001595685"/>
    </source>
</evidence>
<dbReference type="InterPro" id="IPR050313">
    <property type="entry name" value="Carb_Metab_HTH_regulators"/>
</dbReference>
<feature type="domain" description="HTH deoR-type" evidence="4">
    <location>
        <begin position="1"/>
        <end position="55"/>
    </location>
</feature>
<sequence length="269" mass="29247">MSRRRDITVLLQQQGFASVRSLADAFGVDTSTVRRDLEKLEAQGLVERTHGGVVPVRREEPAVQGPPPGTHQPEKEAIGAAMAERVLEGQTIILDSGSTTLEVARHLTHSRLTVVTHDLRVGLEIASKPSIHLVFIGGELLPSGLAMWGPTSVQQIETMRVNVAIFGADTVTDDGIFSTSSYETELKRKMRSVASEAFFVADSSKFGREALFRVFGFEDFTAGITDATLDPIRAARFPVPIIRAPLPAPVGPQRSSALRSPQPRRTVSR</sequence>
<dbReference type="InterPro" id="IPR036388">
    <property type="entry name" value="WH-like_DNA-bd_sf"/>
</dbReference>